<feature type="domain" description="Vacuolar protein sorting-associated protein 13 VPS13 adaptor binding" evidence="1">
    <location>
        <begin position="9"/>
        <end position="484"/>
    </location>
</feature>
<proteinExistence type="predicted"/>
<protein>
    <recommendedName>
        <fullName evidence="1">Vacuolar protein sorting-associated protein 13 VPS13 adaptor binding domain-containing protein</fullName>
    </recommendedName>
</protein>
<dbReference type="Proteomes" id="UP001152795">
    <property type="component" value="Unassembled WGS sequence"/>
</dbReference>
<accession>A0A7D9DE92</accession>
<dbReference type="OrthoDB" id="272810at2759"/>
<evidence type="ECO:0000259" key="1">
    <source>
        <dbReference type="Pfam" id="PF25036"/>
    </source>
</evidence>
<dbReference type="InterPro" id="IPR035992">
    <property type="entry name" value="Ricin_B-like_lectins"/>
</dbReference>
<dbReference type="PROSITE" id="PS50231">
    <property type="entry name" value="RICIN_B_LECTIN"/>
    <property type="match status" value="1"/>
</dbReference>
<feature type="non-terminal residue" evidence="2">
    <location>
        <position position="1389"/>
    </location>
</feature>
<dbReference type="GO" id="GO:0007005">
    <property type="term" value="P:mitochondrion organization"/>
    <property type="evidence" value="ECO:0007669"/>
    <property type="project" value="TreeGrafter"/>
</dbReference>
<dbReference type="GO" id="GO:0006623">
    <property type="term" value="P:protein targeting to vacuole"/>
    <property type="evidence" value="ECO:0007669"/>
    <property type="project" value="TreeGrafter"/>
</dbReference>
<dbReference type="InterPro" id="IPR009543">
    <property type="entry name" value="VPS13_VAB"/>
</dbReference>
<reference evidence="2" key="1">
    <citation type="submission" date="2020-04" db="EMBL/GenBank/DDBJ databases">
        <authorList>
            <person name="Alioto T."/>
            <person name="Alioto T."/>
            <person name="Gomez Garrido J."/>
        </authorList>
    </citation>
    <scope>NUCLEOTIDE SEQUENCE</scope>
    <source>
        <strain evidence="2">A484AB</strain>
    </source>
</reference>
<dbReference type="CDD" id="cd23453">
    <property type="entry name" value="beta-trefoil_Ricin_VPS13D"/>
    <property type="match status" value="1"/>
</dbReference>
<dbReference type="PANTHER" id="PTHR16166">
    <property type="entry name" value="VACUOLAR PROTEIN SORTING-ASSOCIATED PROTEIN VPS13"/>
    <property type="match status" value="1"/>
</dbReference>
<dbReference type="EMBL" id="CACRXK020000643">
    <property type="protein sequence ID" value="CAB3983689.1"/>
    <property type="molecule type" value="Genomic_DNA"/>
</dbReference>
<dbReference type="SUPFAM" id="SSF50370">
    <property type="entry name" value="Ricin B-like lectins"/>
    <property type="match status" value="1"/>
</dbReference>
<name>A0A7D9DE92_PARCT</name>
<dbReference type="InterPro" id="IPR026847">
    <property type="entry name" value="VPS13"/>
</dbReference>
<evidence type="ECO:0000313" key="2">
    <source>
        <dbReference type="EMBL" id="CAB3983689.1"/>
    </source>
</evidence>
<gene>
    <name evidence="2" type="ORF">PACLA_8A083493</name>
</gene>
<keyword evidence="3" id="KW-1185">Reference proteome</keyword>
<dbReference type="Pfam" id="PF25036">
    <property type="entry name" value="VPS13_VAB"/>
    <property type="match status" value="1"/>
</dbReference>
<dbReference type="PANTHER" id="PTHR16166:SF141">
    <property type="entry name" value="INTERMEMBRANE LIPID TRANSFER PROTEIN VPS13D"/>
    <property type="match status" value="1"/>
</dbReference>
<evidence type="ECO:0000313" key="3">
    <source>
        <dbReference type="Proteomes" id="UP001152795"/>
    </source>
</evidence>
<organism evidence="2 3">
    <name type="scientific">Paramuricea clavata</name>
    <name type="common">Red gorgonian</name>
    <name type="synonym">Violescent sea-whip</name>
    <dbReference type="NCBI Taxonomy" id="317549"/>
    <lineage>
        <taxon>Eukaryota</taxon>
        <taxon>Metazoa</taxon>
        <taxon>Cnidaria</taxon>
        <taxon>Anthozoa</taxon>
        <taxon>Octocorallia</taxon>
        <taxon>Malacalcyonacea</taxon>
        <taxon>Plexauridae</taxon>
        <taxon>Paramuricea</taxon>
    </lineage>
</organism>
<dbReference type="GO" id="GO:0045053">
    <property type="term" value="P:protein retention in Golgi apparatus"/>
    <property type="evidence" value="ECO:0007669"/>
    <property type="project" value="TreeGrafter"/>
</dbReference>
<comment type="caution">
    <text evidence="2">The sequence shown here is derived from an EMBL/GenBank/DDBJ whole genome shotgun (WGS) entry which is preliminary data.</text>
</comment>
<sequence>EVILPPLIPQSDFAIPLPYVQSPLFIRPHDKDTRFSTSHLHWKDVRENFEDTGYLIECPATSARAEDNYRYCVSVQRDGFPAENIAEQPGNYDVTQPAHTLTILPPIVLVNLLPVELSYRIRKHSLSGNIKPGRVSPVYKVNRASSLNFTFSTENFPQSETLHIPELSKGAESCIRHVEMKDTKNRFLRLNAKIELRPGLSLKISIFASFWLVNDTGIPLIFKQEGTSLEMAGQFGEHEMARSLTPLLFSFDDRDGSFRCQMRIGKGQHKDVGKPVWCTPFSLEYPREFTRVHSRQPDRRPDMVYDVGIDVRFGQGRFRDTRIVTFAPRYQFENRSAHTLAFQQRHFVREQATSNPDGTLTSLPGAQVVWHWERTDLDQLLCIRLNDIPDCRWSGGFKIDRDDSCHVSMRCSNGSLLFIRAEVMLKGAVFHIVFTDASQLPPPYRIDNMSAVPILFYQSRTEDHQRCLLQPKQSVPYAWDEPTLPRQLTCGIVNDGSFIHFSMDKLGEKEKLYYYNAIYIAFTHTFTKSDGTVSGSFQMKSVNVSNAYSKELVLDVPQGTAVILSKKEPYKRTQLWRMTSSGILFNEGSAPPFDPRKPSSSSAGFVLDVGQADPTTLVRNRRPLQLIVSKLSSQRKAYQTWSFTEDGRMRNQLAEYFVSSKPGLGLYQGVDALLCCSSKPSSSDIVPKEQQINVKKLRPGSGMLLVKVLADGPTRALRISDVRQQAEEEPFTKDWMVIERRGGLRQTTVTSGNTNDQNNKRTEVQMRLAGGIGISLINGVPEELVFATFNPIEMDYITTASSRTLELSIGSIQIDDQLHLTQYPVMLFVTPSSKEDCSVNEPAIRISSANEPTKLQNCEIFKNLNVSLRKLTLQVDERLLFKLLQFFGWVYNDDDVTVNQDSENLGIETHRTPSSVSPSSLKRYYFEKFLFNAVQLRVSVATVTRLPEDLKQIKSSMGLILVRLQGAVVDLESFSRTHAFDTRTAFLDALSKHYSEELRGQAPFILASVDFLGNPMGLFNDVSSGLEGLVRRGNVGGLFLNVAHGLSDSAAKLTGSLSDGLWSASSDSKSLESREAMKAERQHQSSGDHLVAGFKGLGMGLVGGLTSIVTQPIEGASEKGVPGFIQGIGKGILGTFAKPTAGVLDLASGLSAAVRGSATRSSRLYQPKRVRSIRNCFGPGGAIPRFSKTNSEGQSIVLKLNANNMDEKFITSESVRTDIDGRVKVLLTNERVYFVKTSGVPSPESILVSLKFEDVVDCHHLKNGTVDYVELSRKYSEPPVRVRCEAASAQKVTCSKDKLRERSLRRSQTHRHCQIKNKRHVTGADVQKGINIEKKRKQEVKHARNRTKTGSKTRTHIKFQNDPNCVKRTFATICSRDDDLNGPTLKKKG</sequence>